<reference evidence="1 2" key="1">
    <citation type="submission" date="2019-03" db="EMBL/GenBank/DDBJ databases">
        <title>First draft genome of Liparis tanakae, snailfish: a comprehensive survey of snailfish specific genes.</title>
        <authorList>
            <person name="Kim W."/>
            <person name="Song I."/>
            <person name="Jeong J.-H."/>
            <person name="Kim D."/>
            <person name="Kim S."/>
            <person name="Ryu S."/>
            <person name="Song J.Y."/>
            <person name="Lee S.K."/>
        </authorList>
    </citation>
    <scope>NUCLEOTIDE SEQUENCE [LARGE SCALE GENOMIC DNA]</scope>
    <source>
        <tissue evidence="1">Muscle</tissue>
    </source>
</reference>
<comment type="caution">
    <text evidence="1">The sequence shown here is derived from an EMBL/GenBank/DDBJ whole genome shotgun (WGS) entry which is preliminary data.</text>
</comment>
<proteinExistence type="predicted"/>
<accession>A0A4Z2GT44</accession>
<dbReference type="Proteomes" id="UP000314294">
    <property type="component" value="Unassembled WGS sequence"/>
</dbReference>
<sequence>MLPCEVPLPLGKKCLTLEDNSDMWTGGELFCKAVISSSSSSWFLQELSVLQFPLQLFSSSLTSVWRRIRNLAFQARKSA</sequence>
<gene>
    <name evidence="1" type="ORF">EYF80_033204</name>
</gene>
<keyword evidence="2" id="KW-1185">Reference proteome</keyword>
<dbReference type="EMBL" id="SRLO01000425">
    <property type="protein sequence ID" value="TNN56559.1"/>
    <property type="molecule type" value="Genomic_DNA"/>
</dbReference>
<evidence type="ECO:0000313" key="1">
    <source>
        <dbReference type="EMBL" id="TNN56559.1"/>
    </source>
</evidence>
<dbReference type="AlphaFoldDB" id="A0A4Z2GT44"/>
<evidence type="ECO:0000313" key="2">
    <source>
        <dbReference type="Proteomes" id="UP000314294"/>
    </source>
</evidence>
<name>A0A4Z2GT44_9TELE</name>
<organism evidence="1 2">
    <name type="scientific">Liparis tanakae</name>
    <name type="common">Tanaka's snailfish</name>
    <dbReference type="NCBI Taxonomy" id="230148"/>
    <lineage>
        <taxon>Eukaryota</taxon>
        <taxon>Metazoa</taxon>
        <taxon>Chordata</taxon>
        <taxon>Craniata</taxon>
        <taxon>Vertebrata</taxon>
        <taxon>Euteleostomi</taxon>
        <taxon>Actinopterygii</taxon>
        <taxon>Neopterygii</taxon>
        <taxon>Teleostei</taxon>
        <taxon>Neoteleostei</taxon>
        <taxon>Acanthomorphata</taxon>
        <taxon>Eupercaria</taxon>
        <taxon>Perciformes</taxon>
        <taxon>Cottioidei</taxon>
        <taxon>Cottales</taxon>
        <taxon>Liparidae</taxon>
        <taxon>Liparis</taxon>
    </lineage>
</organism>
<protein>
    <submittedName>
        <fullName evidence="1">Uncharacterized protein</fullName>
    </submittedName>
</protein>